<evidence type="ECO:0000313" key="2">
    <source>
        <dbReference type="Proteomes" id="UP000002299"/>
    </source>
</evidence>
<organism evidence="1 2">
    <name type="scientific">Bacillus phage 1</name>
    <dbReference type="NCBI Taxonomy" id="2785079"/>
    <lineage>
        <taxon>Viruses</taxon>
        <taxon>Duplodnaviria</taxon>
        <taxon>Heunggongvirae</taxon>
        <taxon>Uroviricota</taxon>
        <taxon>Caudoviricetes</taxon>
        <taxon>Svunavirus</taxon>
        <taxon>Svunavirus sv1</taxon>
    </lineage>
</organism>
<dbReference type="InterPro" id="IPR010064">
    <property type="entry name" value="HK97-gp10_tail"/>
</dbReference>
<dbReference type="GeneID" id="5469542"/>
<sequence>MANIKIDRLGDEITRQLKRYSQVIAGDLEQIMDDVSKEAVDRLKAKIEEEGLVQTGDYKRGWTRKRTPGGWVIHNKTEYRLAHLLEYGHATVDGGRVPETPHIRPVEDWLEKEFEDRVERAIKNESR</sequence>
<proteinExistence type="predicted"/>
<protein>
    <recommendedName>
        <fullName evidence="3">HK97 gp10 family phage protein</fullName>
    </recommendedName>
</protein>
<dbReference type="EMBL" id="DQ840344">
    <property type="protein sequence ID" value="ABJ09624.1"/>
    <property type="molecule type" value="Genomic_DNA"/>
</dbReference>
<name>A6XMK1_9CAUD</name>
<dbReference type="KEGG" id="vg:5469542"/>
<evidence type="ECO:0008006" key="3">
    <source>
        <dbReference type="Google" id="ProtNLM"/>
    </source>
</evidence>
<accession>A6XMK1</accession>
<reference evidence="1" key="1">
    <citation type="submission" date="2008-06" db="EMBL/GenBank/DDBJ databases">
        <title>A novel thermophilic bacteriophage bv1 isolated from a hot spring.</title>
        <authorList>
            <person name="Liu B."/>
            <person name="Zhang X."/>
        </authorList>
    </citation>
    <scope>NUCLEOTIDE SEQUENCE [LARGE SCALE GENOMIC DNA]</scope>
</reference>
<dbReference type="RefSeq" id="YP_001425608.1">
    <property type="nucleotide sequence ID" value="NC_009737.2"/>
</dbReference>
<dbReference type="Proteomes" id="UP000002299">
    <property type="component" value="Segment"/>
</dbReference>
<evidence type="ECO:0000313" key="1">
    <source>
        <dbReference type="EMBL" id="ABJ09624.1"/>
    </source>
</evidence>
<dbReference type="Pfam" id="PF04883">
    <property type="entry name" value="HK97-gp10_like"/>
    <property type="match status" value="1"/>
</dbReference>
<keyword evidence="2" id="KW-1185">Reference proteome</keyword>